<evidence type="ECO:0000313" key="3">
    <source>
        <dbReference type="Proteomes" id="UP000192582"/>
    </source>
</evidence>
<dbReference type="Proteomes" id="UP000192582">
    <property type="component" value="Unassembled WGS sequence"/>
</dbReference>
<sequence length="227" mass="23409">MNKLVGLTLLGVSLTLASCGNNSIEAPKNAPAESKISGQVQTWGGGGTVNLNGTLLPLATAPIDAANNFTLTLPQATALAGEARSVTATLLSGLSQFGCVNTSLTNSNAAAQGLLAFTLQAKNGSATKDLFAAAVSKTLTTRTVDARAWLYVDQETTLSGTVTCTLAGQGSFPVTVSVNAVPGWNMLQFYVYGSFGFSGRSITGKVIRTTAPVNTWISMDELNAQIQ</sequence>
<organism evidence="2 3">
    <name type="scientific">Deinococcus hopiensis KR-140</name>
    <dbReference type="NCBI Taxonomy" id="695939"/>
    <lineage>
        <taxon>Bacteria</taxon>
        <taxon>Thermotogati</taxon>
        <taxon>Deinococcota</taxon>
        <taxon>Deinococci</taxon>
        <taxon>Deinococcales</taxon>
        <taxon>Deinococcaceae</taxon>
        <taxon>Deinococcus</taxon>
    </lineage>
</organism>
<gene>
    <name evidence="2" type="ORF">SAMN00790413_01996</name>
</gene>
<feature type="chain" id="PRO_5012822724" description="Lipoprotein" evidence="1">
    <location>
        <begin position="18"/>
        <end position="227"/>
    </location>
</feature>
<proteinExistence type="predicted"/>
<protein>
    <recommendedName>
        <fullName evidence="4">Lipoprotein</fullName>
    </recommendedName>
</protein>
<name>A0A1W1VKI7_9DEIO</name>
<dbReference type="PROSITE" id="PS51257">
    <property type="entry name" value="PROKAR_LIPOPROTEIN"/>
    <property type="match status" value="1"/>
</dbReference>
<keyword evidence="1" id="KW-0732">Signal</keyword>
<feature type="signal peptide" evidence="1">
    <location>
        <begin position="1"/>
        <end position="17"/>
    </location>
</feature>
<evidence type="ECO:0000313" key="2">
    <source>
        <dbReference type="EMBL" id="SMB93464.1"/>
    </source>
</evidence>
<reference evidence="2 3" key="1">
    <citation type="submission" date="2017-04" db="EMBL/GenBank/DDBJ databases">
        <authorList>
            <person name="Afonso C.L."/>
            <person name="Miller P.J."/>
            <person name="Scott M.A."/>
            <person name="Spackman E."/>
            <person name="Goraichik I."/>
            <person name="Dimitrov K.M."/>
            <person name="Suarez D.L."/>
            <person name="Swayne D.E."/>
        </authorList>
    </citation>
    <scope>NUCLEOTIDE SEQUENCE [LARGE SCALE GENOMIC DNA]</scope>
    <source>
        <strain evidence="2 3">KR-140</strain>
    </source>
</reference>
<evidence type="ECO:0008006" key="4">
    <source>
        <dbReference type="Google" id="ProtNLM"/>
    </source>
</evidence>
<dbReference type="RefSeq" id="WP_084049349.1">
    <property type="nucleotide sequence ID" value="NZ_FWWU01000009.1"/>
</dbReference>
<dbReference type="STRING" id="695939.SAMN00790413_01996"/>
<evidence type="ECO:0000256" key="1">
    <source>
        <dbReference type="SAM" id="SignalP"/>
    </source>
</evidence>
<dbReference type="EMBL" id="FWWU01000009">
    <property type="protein sequence ID" value="SMB93464.1"/>
    <property type="molecule type" value="Genomic_DNA"/>
</dbReference>
<keyword evidence="3" id="KW-1185">Reference proteome</keyword>
<dbReference type="OrthoDB" id="66230at2"/>
<accession>A0A1W1VKI7</accession>
<dbReference type="AlphaFoldDB" id="A0A1W1VKI7"/>